<evidence type="ECO:0000259" key="3">
    <source>
        <dbReference type="PROSITE" id="PS50222"/>
    </source>
</evidence>
<dbReference type="InterPro" id="IPR002048">
    <property type="entry name" value="EF_hand_dom"/>
</dbReference>
<evidence type="ECO:0000313" key="5">
    <source>
        <dbReference type="Proteomes" id="UP001201812"/>
    </source>
</evidence>
<dbReference type="InterPro" id="IPR011992">
    <property type="entry name" value="EF-hand-dom_pair"/>
</dbReference>
<dbReference type="InterPro" id="IPR018247">
    <property type="entry name" value="EF_Hand_1_Ca_BS"/>
</dbReference>
<dbReference type="Pfam" id="PF00036">
    <property type="entry name" value="EF-hand_1"/>
    <property type="match status" value="1"/>
</dbReference>
<accession>A0AAD4RAY1</accession>
<dbReference type="GO" id="GO:0005509">
    <property type="term" value="F:calcium ion binding"/>
    <property type="evidence" value="ECO:0007669"/>
    <property type="project" value="InterPro"/>
</dbReference>
<evidence type="ECO:0000256" key="2">
    <source>
        <dbReference type="SAM" id="SignalP"/>
    </source>
</evidence>
<dbReference type="PROSITE" id="PS00018">
    <property type="entry name" value="EF_HAND_1"/>
    <property type="match status" value="2"/>
</dbReference>
<organism evidence="4 5">
    <name type="scientific">Ditylenchus destructor</name>
    <dbReference type="NCBI Taxonomy" id="166010"/>
    <lineage>
        <taxon>Eukaryota</taxon>
        <taxon>Metazoa</taxon>
        <taxon>Ecdysozoa</taxon>
        <taxon>Nematoda</taxon>
        <taxon>Chromadorea</taxon>
        <taxon>Rhabditida</taxon>
        <taxon>Tylenchina</taxon>
        <taxon>Tylenchomorpha</taxon>
        <taxon>Sphaerularioidea</taxon>
        <taxon>Anguinidae</taxon>
        <taxon>Anguininae</taxon>
        <taxon>Ditylenchus</taxon>
    </lineage>
</organism>
<dbReference type="SMART" id="SM00054">
    <property type="entry name" value="EFh"/>
    <property type="match status" value="2"/>
</dbReference>
<feature type="signal peptide" evidence="2">
    <location>
        <begin position="1"/>
        <end position="22"/>
    </location>
</feature>
<sequence>MNYRAIIFIIALVLLYISTVNCSDDLEAKFKQADKDGDGKLSFDEFSIVFLGLPHDVFDKADTDKDGFITLDDLKTVVPPK</sequence>
<evidence type="ECO:0000256" key="1">
    <source>
        <dbReference type="ARBA" id="ARBA00022837"/>
    </source>
</evidence>
<keyword evidence="2" id="KW-0732">Signal</keyword>
<proteinExistence type="predicted"/>
<dbReference type="PROSITE" id="PS50222">
    <property type="entry name" value="EF_HAND_2"/>
    <property type="match status" value="2"/>
</dbReference>
<dbReference type="SUPFAM" id="SSF47473">
    <property type="entry name" value="EF-hand"/>
    <property type="match status" value="1"/>
</dbReference>
<dbReference type="Pfam" id="PF13202">
    <property type="entry name" value="EF-hand_5"/>
    <property type="match status" value="1"/>
</dbReference>
<dbReference type="Proteomes" id="UP001201812">
    <property type="component" value="Unassembled WGS sequence"/>
</dbReference>
<feature type="chain" id="PRO_5042017372" evidence="2">
    <location>
        <begin position="23"/>
        <end position="81"/>
    </location>
</feature>
<dbReference type="EMBL" id="JAKKPZ010000004">
    <property type="protein sequence ID" value="KAI1721927.1"/>
    <property type="molecule type" value="Genomic_DNA"/>
</dbReference>
<dbReference type="Gene3D" id="1.10.238.10">
    <property type="entry name" value="EF-hand"/>
    <property type="match status" value="1"/>
</dbReference>
<keyword evidence="5" id="KW-1185">Reference proteome</keyword>
<dbReference type="AlphaFoldDB" id="A0AAD4RAY1"/>
<feature type="domain" description="EF-hand" evidence="3">
    <location>
        <begin position="57"/>
        <end position="81"/>
    </location>
</feature>
<reference evidence="4" key="1">
    <citation type="submission" date="2022-01" db="EMBL/GenBank/DDBJ databases">
        <title>Genome Sequence Resource for Two Populations of Ditylenchus destructor, the Migratory Endoparasitic Phytonematode.</title>
        <authorList>
            <person name="Zhang H."/>
            <person name="Lin R."/>
            <person name="Xie B."/>
        </authorList>
    </citation>
    <scope>NUCLEOTIDE SEQUENCE</scope>
    <source>
        <strain evidence="4">BazhouSP</strain>
    </source>
</reference>
<keyword evidence="1" id="KW-0106">Calcium</keyword>
<evidence type="ECO:0000313" key="4">
    <source>
        <dbReference type="EMBL" id="KAI1721927.1"/>
    </source>
</evidence>
<name>A0AAD4RAY1_9BILA</name>
<protein>
    <submittedName>
        <fullName evidence="4">EF hand domain-containing protein</fullName>
    </submittedName>
</protein>
<comment type="caution">
    <text evidence="4">The sequence shown here is derived from an EMBL/GenBank/DDBJ whole genome shotgun (WGS) entry which is preliminary data.</text>
</comment>
<feature type="domain" description="EF-hand" evidence="3">
    <location>
        <begin position="21"/>
        <end position="56"/>
    </location>
</feature>
<gene>
    <name evidence="4" type="ORF">DdX_04216</name>
</gene>